<evidence type="ECO:0000256" key="1">
    <source>
        <dbReference type="SAM" id="MobiDB-lite"/>
    </source>
</evidence>
<protein>
    <submittedName>
        <fullName evidence="2">Glutamyl-tRNA amidotransferase</fullName>
    </submittedName>
</protein>
<dbReference type="InterPro" id="IPR003789">
    <property type="entry name" value="Asn/Gln_tRNA_amidoTrase-B-like"/>
</dbReference>
<name>A0A2G9Z0V5_9BACT</name>
<reference evidence="2 3" key="1">
    <citation type="submission" date="2017-09" db="EMBL/GenBank/DDBJ databases">
        <title>Depth-based differentiation of microbial function through sediment-hosted aquifers and enrichment of novel symbionts in the deep terrestrial subsurface.</title>
        <authorList>
            <person name="Probst A.J."/>
            <person name="Ladd B."/>
            <person name="Jarett J.K."/>
            <person name="Geller-Mcgrath D.E."/>
            <person name="Sieber C.M."/>
            <person name="Emerson J.B."/>
            <person name="Anantharaman K."/>
            <person name="Thomas B.C."/>
            <person name="Malmstrom R."/>
            <person name="Stieglmeier M."/>
            <person name="Klingl A."/>
            <person name="Woyke T."/>
            <person name="Ryan C.M."/>
            <person name="Banfield J.F."/>
        </authorList>
    </citation>
    <scope>NUCLEOTIDE SEQUENCE [LARGE SCALE GENOMIC DNA]</scope>
    <source>
        <strain evidence="2">CG23_combo_of_CG06-09_8_20_14_all_36_12</strain>
    </source>
</reference>
<dbReference type="EMBL" id="PCRS01000007">
    <property type="protein sequence ID" value="PIP25118.1"/>
    <property type="molecule type" value="Genomic_DNA"/>
</dbReference>
<dbReference type="AlphaFoldDB" id="A0A2G9Z0V5"/>
<dbReference type="Gene3D" id="1.10.1510.10">
    <property type="entry name" value="Uncharacterised protein YqeY/AIM41 PF09424, N-terminal domain"/>
    <property type="match status" value="1"/>
</dbReference>
<comment type="caution">
    <text evidence="2">The sequence shown here is derived from an EMBL/GenBank/DDBJ whole genome shotgun (WGS) entry which is preliminary data.</text>
</comment>
<dbReference type="Gene3D" id="1.10.10.410">
    <property type="match status" value="1"/>
</dbReference>
<dbReference type="InterPro" id="IPR023168">
    <property type="entry name" value="GatB_Yqey_C_2"/>
</dbReference>
<dbReference type="InterPro" id="IPR019004">
    <property type="entry name" value="YqeY/Aim41"/>
</dbReference>
<feature type="region of interest" description="Disordered" evidence="1">
    <location>
        <begin position="38"/>
        <end position="74"/>
    </location>
</feature>
<proteinExistence type="predicted"/>
<gene>
    <name evidence="2" type="ORF">COX34_00465</name>
</gene>
<accession>A0A2G9Z0V5</accession>
<evidence type="ECO:0000313" key="2">
    <source>
        <dbReference type="EMBL" id="PIP25118.1"/>
    </source>
</evidence>
<dbReference type="PANTHER" id="PTHR28055:SF1">
    <property type="entry name" value="ALTERED INHERITANCE OF MITOCHONDRIA PROTEIN 41, MITOCHONDRIAL"/>
    <property type="match status" value="1"/>
</dbReference>
<dbReference type="GO" id="GO:0016740">
    <property type="term" value="F:transferase activity"/>
    <property type="evidence" value="ECO:0007669"/>
    <property type="project" value="UniProtKB-KW"/>
</dbReference>
<evidence type="ECO:0000313" key="3">
    <source>
        <dbReference type="Proteomes" id="UP000228681"/>
    </source>
</evidence>
<dbReference type="GO" id="GO:0016884">
    <property type="term" value="F:carbon-nitrogen ligase activity, with glutamine as amido-N-donor"/>
    <property type="evidence" value="ECO:0007669"/>
    <property type="project" value="InterPro"/>
</dbReference>
<sequence length="203" mass="22950">MSLKEKIQENLKEALKKDDKALISVLRLLTSALHNKEIEKRTKLSKSEPVAAFQASLSPRSMQGEAGAPSEREKLEELSKLTEEEVIEVISSEAKKRKEAILLVRRSLGEGGEKEKIENFIKKEKKELEVLEKYLPEQLSEEEIKKLAKEAIEKTGAKELKDMGKVMSELMPKVKGKTDGGLVSRIVKELLELNESSIYFDLQ</sequence>
<dbReference type="Pfam" id="PF09424">
    <property type="entry name" value="YqeY"/>
    <property type="match status" value="2"/>
</dbReference>
<dbReference type="SUPFAM" id="SSF89095">
    <property type="entry name" value="GatB/YqeY motif"/>
    <property type="match status" value="2"/>
</dbReference>
<dbReference type="InterPro" id="IPR042184">
    <property type="entry name" value="YqeY/Aim41_N"/>
</dbReference>
<organism evidence="2 3">
    <name type="scientific">Candidatus Nealsonbacteria bacterium CG23_combo_of_CG06-09_8_20_14_all_36_12</name>
    <dbReference type="NCBI Taxonomy" id="1974718"/>
    <lineage>
        <taxon>Bacteria</taxon>
        <taxon>Candidatus Nealsoniibacteriota</taxon>
    </lineage>
</organism>
<keyword evidence="2" id="KW-0808">Transferase</keyword>
<dbReference type="PANTHER" id="PTHR28055">
    <property type="entry name" value="ALTERED INHERITANCE OF MITOCHONDRIA PROTEIN 41, MITOCHONDRIAL"/>
    <property type="match status" value="1"/>
</dbReference>
<dbReference type="Proteomes" id="UP000228681">
    <property type="component" value="Unassembled WGS sequence"/>
</dbReference>